<evidence type="ECO:0000313" key="1">
    <source>
        <dbReference type="EMBL" id="MBU3852114.1"/>
    </source>
</evidence>
<name>A0A948TK77_9LACO</name>
<evidence type="ECO:0000313" key="2">
    <source>
        <dbReference type="Proteomes" id="UP000777303"/>
    </source>
</evidence>
<dbReference type="EMBL" id="JAHLFS010000063">
    <property type="protein sequence ID" value="MBU3852114.1"/>
    <property type="molecule type" value="Genomic_DNA"/>
</dbReference>
<accession>A0A948TK77</accession>
<proteinExistence type="predicted"/>
<protein>
    <submittedName>
        <fullName evidence="1">Uncharacterized protein</fullName>
    </submittedName>
</protein>
<organism evidence="1 2">
    <name type="scientific">Candidatus Paralactobacillus gallistercoris</name>
    <dbReference type="NCBI Taxonomy" id="2838724"/>
    <lineage>
        <taxon>Bacteria</taxon>
        <taxon>Bacillati</taxon>
        <taxon>Bacillota</taxon>
        <taxon>Bacilli</taxon>
        <taxon>Lactobacillales</taxon>
        <taxon>Lactobacillaceae</taxon>
        <taxon>Lactobacillus</taxon>
    </lineage>
</organism>
<dbReference type="AlphaFoldDB" id="A0A948TK77"/>
<reference evidence="1" key="1">
    <citation type="journal article" date="2021" name="PeerJ">
        <title>Extensive microbial diversity within the chicken gut microbiome revealed by metagenomics and culture.</title>
        <authorList>
            <person name="Gilroy R."/>
            <person name="Ravi A."/>
            <person name="Getino M."/>
            <person name="Pursley I."/>
            <person name="Horton D.L."/>
            <person name="Alikhan N.F."/>
            <person name="Baker D."/>
            <person name="Gharbi K."/>
            <person name="Hall N."/>
            <person name="Watson M."/>
            <person name="Adriaenssens E.M."/>
            <person name="Foster-Nyarko E."/>
            <person name="Jarju S."/>
            <person name="Secka A."/>
            <person name="Antonio M."/>
            <person name="Oren A."/>
            <person name="Chaudhuri R.R."/>
            <person name="La Ragione R."/>
            <person name="Hildebrand F."/>
            <person name="Pallen M.J."/>
        </authorList>
    </citation>
    <scope>NUCLEOTIDE SEQUENCE</scope>
    <source>
        <strain evidence="1">F6-6636</strain>
    </source>
</reference>
<sequence length="85" mass="9773">MKKYRGMILSESIISLLLSLLTLIILALQLQATTQHLHDRVNNVQLKQVAVMALRELQNTQNLNISSIFLIQQHIMLPKLLMVLR</sequence>
<dbReference type="Proteomes" id="UP000777303">
    <property type="component" value="Unassembled WGS sequence"/>
</dbReference>
<comment type="caution">
    <text evidence="1">The sequence shown here is derived from an EMBL/GenBank/DDBJ whole genome shotgun (WGS) entry which is preliminary data.</text>
</comment>
<gene>
    <name evidence="1" type="ORF">H9901_05395</name>
</gene>
<reference evidence="1" key="2">
    <citation type="submission" date="2021-04" db="EMBL/GenBank/DDBJ databases">
        <authorList>
            <person name="Gilroy R."/>
        </authorList>
    </citation>
    <scope>NUCLEOTIDE SEQUENCE</scope>
    <source>
        <strain evidence="1">F6-6636</strain>
    </source>
</reference>